<comment type="similarity">
    <text evidence="10 11">Belongs to the helicase family. DinG subfamily. Type 2 sub-subfamily.</text>
</comment>
<dbReference type="InterPro" id="IPR006054">
    <property type="entry name" value="DnaQ"/>
</dbReference>
<dbReference type="PANTHER" id="PTHR11472">
    <property type="entry name" value="DNA REPAIR DEAD HELICASE RAD3/XP-D SUBFAMILY MEMBER"/>
    <property type="match status" value="1"/>
</dbReference>
<dbReference type="InterPro" id="IPR013520">
    <property type="entry name" value="Ribonucl_H"/>
</dbReference>
<dbReference type="EMBL" id="CP116507">
    <property type="protein sequence ID" value="WCG22063.1"/>
    <property type="molecule type" value="Genomic_DNA"/>
</dbReference>
<name>A0AAE9XDB9_9ENTE</name>
<dbReference type="CDD" id="cd06127">
    <property type="entry name" value="DEDDh"/>
    <property type="match status" value="1"/>
</dbReference>
<dbReference type="Pfam" id="PF13307">
    <property type="entry name" value="Helicase_C_2"/>
    <property type="match status" value="1"/>
</dbReference>
<evidence type="ECO:0000313" key="16">
    <source>
        <dbReference type="Proteomes" id="UP001179600"/>
    </source>
</evidence>
<feature type="coiled-coil region" evidence="12">
    <location>
        <begin position="567"/>
        <end position="594"/>
    </location>
</feature>
<dbReference type="GO" id="GO:0006260">
    <property type="term" value="P:DNA replication"/>
    <property type="evidence" value="ECO:0007669"/>
    <property type="project" value="UniProtKB-KW"/>
</dbReference>
<dbReference type="PROSITE" id="PS51194">
    <property type="entry name" value="HELICASE_CTER"/>
    <property type="match status" value="1"/>
</dbReference>
<dbReference type="GO" id="GO:0003678">
    <property type="term" value="F:DNA helicase activity"/>
    <property type="evidence" value="ECO:0007669"/>
    <property type="project" value="TreeGrafter"/>
</dbReference>
<evidence type="ECO:0000313" key="15">
    <source>
        <dbReference type="EMBL" id="WCG22063.1"/>
    </source>
</evidence>
<keyword evidence="12" id="KW-0175">Coiled coil</keyword>
<dbReference type="NCBIfam" id="TIGR00573">
    <property type="entry name" value="dnaq"/>
    <property type="match status" value="1"/>
</dbReference>
<evidence type="ECO:0000256" key="11">
    <source>
        <dbReference type="RuleBase" id="RU364106"/>
    </source>
</evidence>
<keyword evidence="1" id="KW-0808">Transferase</keyword>
<keyword evidence="15" id="KW-0347">Helicase</keyword>
<keyword evidence="8 10" id="KW-0067">ATP-binding</keyword>
<keyword evidence="9" id="KW-0239">DNA-directed DNA polymerase</keyword>
<reference evidence="15" key="1">
    <citation type="submission" date="2023-01" db="EMBL/GenBank/DDBJ databases">
        <title>Oxazolidinone resistance genes in florfenicol resistant enterococci from beef cattle and veal calves at slaughter.</title>
        <authorList>
            <person name="Biggel M."/>
        </authorList>
    </citation>
    <scope>NUCLEOTIDE SEQUENCE</scope>
    <source>
        <strain evidence="15">K204-1</strain>
    </source>
</reference>
<comment type="function">
    <text evidence="10 11">3'-5' exonuclease.</text>
</comment>
<keyword evidence="6 10" id="KW-0378">Hydrolase</keyword>
<dbReference type="Gene3D" id="3.40.50.300">
    <property type="entry name" value="P-loop containing nucleotide triphosphate hydrolases"/>
    <property type="match status" value="2"/>
</dbReference>
<evidence type="ECO:0000256" key="9">
    <source>
        <dbReference type="ARBA" id="ARBA00022932"/>
    </source>
</evidence>
<keyword evidence="4 10" id="KW-0540">Nuclease</keyword>
<keyword evidence="3" id="KW-0235">DNA replication</keyword>
<dbReference type="NCBIfam" id="TIGR01407">
    <property type="entry name" value="dinG_rel"/>
    <property type="match status" value="1"/>
</dbReference>
<evidence type="ECO:0000256" key="6">
    <source>
        <dbReference type="ARBA" id="ARBA00022801"/>
    </source>
</evidence>
<dbReference type="RefSeq" id="WP_272163084.1">
    <property type="nucleotide sequence ID" value="NZ_CP116507.1"/>
</dbReference>
<dbReference type="SUPFAM" id="SSF53098">
    <property type="entry name" value="Ribonuclease H-like"/>
    <property type="match status" value="1"/>
</dbReference>
<evidence type="ECO:0000256" key="3">
    <source>
        <dbReference type="ARBA" id="ARBA00022705"/>
    </source>
</evidence>
<dbReference type="InterPro" id="IPR014001">
    <property type="entry name" value="Helicase_ATP-bd"/>
</dbReference>
<evidence type="ECO:0000256" key="5">
    <source>
        <dbReference type="ARBA" id="ARBA00022741"/>
    </source>
</evidence>
<evidence type="ECO:0000259" key="13">
    <source>
        <dbReference type="PROSITE" id="PS51193"/>
    </source>
</evidence>
<evidence type="ECO:0000256" key="8">
    <source>
        <dbReference type="ARBA" id="ARBA00022840"/>
    </source>
</evidence>
<dbReference type="InterPro" id="IPR027417">
    <property type="entry name" value="P-loop_NTPase"/>
</dbReference>
<sequence>MQRSDIYAVVDLETTGANIEEDALIQIGCVFVQNGITIDRFVTDINPNRTLSPHIQQLTKITNEQLATAPYFEEVAADLYQRLQGCVFVAHNVHFDYQFLNESFSRVGLPRLNILAIDTVELAQIFYPRLPSFRLTDIANELQLTHERPHQADSDAEVTAQLLQKITDKALSLPLVTLERITVLSTMLAFDTREFLQMLLAESRQQKKDLPEELFIHYGIALRKKEVFLNEKIANPEDYPKTRTDKQRIFAGEIEYRDEQVKMMDEVFDYFSQKTKNRPFVLEAPTGSGKTIGYLYPLSYLATSTNPVVVSTRSILLEEQLMLYAVPEVNRLHPGALQATLVKSHRHYLDLTRFAETLSHPVEQKQYLLYQMGVLVWLTETVTGDLTELQLANYEHLFFEHVRHRGEQWLIPTDPFYDVDFYRHLKERQRVSNVIIVNHAYLIEEDRRETFQLPCSDFLIIDEAHHLPDMLWQRSQATSNKRLLFYQVTELLKGPELSVAQLLKHDEWGNLLQHMTLILTEIHTYLEHVFSDITEIAQIDYGLAYGETYHFKPDEKRRLPLYLESDLANLLSCVNELQELISEAKETFESHQEKWLLSERMAFSRQIELLEQFIERFRILQLWQDDVDTIFWIRLEKKHENVVIGCLSKEKVEVTEQVWYQRYRQCLLTGGTLQVNHDFHFLMNQLGIQTFQELTLKEPYAYDEQACIMTLEDSQDYFYQSPFVYAKYLSRLITAIAREKKGSMLVLFTSHEQLAKVYQMTHEVLLQDGIEVYAQSISGTNERITKQFKRKTNSILLGTDTFWEGIDLPRNELEILMITRLPFESPERLSARMRLDEIERAGGNGFYDYTLPKATLRLRQGVGRLIRSVDDRGIIIMTDPRFTRASYASMMQRSLPRDLPIHPTSSDDIATDVRDFFENVSSERDN</sequence>
<dbReference type="InterPro" id="IPR045028">
    <property type="entry name" value="DinG/Rad3-like"/>
</dbReference>
<dbReference type="FunFam" id="3.30.420.10:FF:000045">
    <property type="entry name" value="3'-5' exonuclease DinG"/>
    <property type="match status" value="1"/>
</dbReference>
<feature type="domain" description="Helicase ATP-binding" evidence="13">
    <location>
        <begin position="246"/>
        <end position="530"/>
    </location>
</feature>
<dbReference type="GO" id="GO:0003887">
    <property type="term" value="F:DNA-directed DNA polymerase activity"/>
    <property type="evidence" value="ECO:0007669"/>
    <property type="project" value="UniProtKB-KW"/>
</dbReference>
<dbReference type="InterPro" id="IPR006310">
    <property type="entry name" value="DinG"/>
</dbReference>
<evidence type="ECO:0000256" key="1">
    <source>
        <dbReference type="ARBA" id="ARBA00022679"/>
    </source>
</evidence>
<dbReference type="PANTHER" id="PTHR11472:SF34">
    <property type="entry name" value="REGULATOR OF TELOMERE ELONGATION HELICASE 1"/>
    <property type="match status" value="1"/>
</dbReference>
<dbReference type="GO" id="GO:0008408">
    <property type="term" value="F:3'-5' exonuclease activity"/>
    <property type="evidence" value="ECO:0007669"/>
    <property type="project" value="UniProtKB-UniRule"/>
</dbReference>
<dbReference type="InterPro" id="IPR001650">
    <property type="entry name" value="Helicase_C-like"/>
</dbReference>
<feature type="binding site" evidence="10">
    <location>
        <begin position="284"/>
        <end position="291"/>
    </location>
    <ligand>
        <name>ATP</name>
        <dbReference type="ChEBI" id="CHEBI:30616"/>
    </ligand>
</feature>
<protein>
    <recommendedName>
        <fullName evidence="10 11">3'-5' exonuclease DinG</fullName>
        <ecNumber evidence="10 11">3.1.-.-</ecNumber>
    </recommendedName>
</protein>
<dbReference type="GO" id="GO:0005524">
    <property type="term" value="F:ATP binding"/>
    <property type="evidence" value="ECO:0007669"/>
    <property type="project" value="UniProtKB-UniRule"/>
</dbReference>
<keyword evidence="2" id="KW-0548">Nucleotidyltransferase</keyword>
<dbReference type="InterPro" id="IPR012337">
    <property type="entry name" value="RNaseH-like_sf"/>
</dbReference>
<dbReference type="InterPro" id="IPR036397">
    <property type="entry name" value="RNaseH_sf"/>
</dbReference>
<dbReference type="HAMAP" id="MF_02206">
    <property type="entry name" value="DinG_exonucl"/>
    <property type="match status" value="1"/>
</dbReference>
<dbReference type="SMART" id="SM00479">
    <property type="entry name" value="EXOIII"/>
    <property type="match status" value="1"/>
</dbReference>
<dbReference type="PROSITE" id="PS51193">
    <property type="entry name" value="HELICASE_ATP_BIND_2"/>
    <property type="match status" value="1"/>
</dbReference>
<dbReference type="InterPro" id="IPR014013">
    <property type="entry name" value="Helic_SF1/SF2_ATP-bd_DinG/Rad3"/>
</dbReference>
<evidence type="ECO:0000256" key="7">
    <source>
        <dbReference type="ARBA" id="ARBA00022839"/>
    </source>
</evidence>
<dbReference type="SUPFAM" id="SSF52540">
    <property type="entry name" value="P-loop containing nucleoside triphosphate hydrolases"/>
    <property type="match status" value="1"/>
</dbReference>
<dbReference type="GO" id="GO:0003677">
    <property type="term" value="F:DNA binding"/>
    <property type="evidence" value="ECO:0007669"/>
    <property type="project" value="InterPro"/>
</dbReference>
<proteinExistence type="inferred from homology"/>
<evidence type="ECO:0000256" key="4">
    <source>
        <dbReference type="ARBA" id="ARBA00022722"/>
    </source>
</evidence>
<evidence type="ECO:0000259" key="14">
    <source>
        <dbReference type="PROSITE" id="PS51194"/>
    </source>
</evidence>
<dbReference type="InterPro" id="IPR006555">
    <property type="entry name" value="ATP-dep_Helicase_C"/>
</dbReference>
<accession>A0AAE9XDB9</accession>
<keyword evidence="5 10" id="KW-0547">Nucleotide-binding</keyword>
<keyword evidence="7 10" id="KW-0269">Exonuclease</keyword>
<dbReference type="GO" id="GO:0016818">
    <property type="term" value="F:hydrolase activity, acting on acid anhydrides, in phosphorus-containing anhydrides"/>
    <property type="evidence" value="ECO:0007669"/>
    <property type="project" value="InterPro"/>
</dbReference>
<dbReference type="SMART" id="SM00491">
    <property type="entry name" value="HELICc2"/>
    <property type="match status" value="1"/>
</dbReference>
<dbReference type="SMART" id="SM00487">
    <property type="entry name" value="DEXDc"/>
    <property type="match status" value="1"/>
</dbReference>
<evidence type="ECO:0000256" key="12">
    <source>
        <dbReference type="SAM" id="Coils"/>
    </source>
</evidence>
<dbReference type="Gene3D" id="3.30.420.10">
    <property type="entry name" value="Ribonuclease H-like superfamily/Ribonuclease H"/>
    <property type="match status" value="1"/>
</dbReference>
<feature type="short sequence motif" description="DEAH box" evidence="10">
    <location>
        <begin position="462"/>
        <end position="465"/>
    </location>
</feature>
<evidence type="ECO:0000256" key="10">
    <source>
        <dbReference type="HAMAP-Rule" id="MF_02206"/>
    </source>
</evidence>
<dbReference type="EC" id="3.1.-.-" evidence="10 11"/>
<gene>
    <name evidence="10 11" type="primary">dinG</name>
    <name evidence="15" type="ORF">PML95_06565</name>
</gene>
<organism evidence="15 16">
    <name type="scientific">Vagococcus lutrae</name>
    <dbReference type="NCBI Taxonomy" id="81947"/>
    <lineage>
        <taxon>Bacteria</taxon>
        <taxon>Bacillati</taxon>
        <taxon>Bacillota</taxon>
        <taxon>Bacilli</taxon>
        <taxon>Lactobacillales</taxon>
        <taxon>Enterococcaceae</taxon>
        <taxon>Vagococcus</taxon>
    </lineage>
</organism>
<evidence type="ECO:0000256" key="2">
    <source>
        <dbReference type="ARBA" id="ARBA00022695"/>
    </source>
</evidence>
<dbReference type="AlphaFoldDB" id="A0AAE9XDB9"/>
<dbReference type="Pfam" id="PF00929">
    <property type="entry name" value="RNase_T"/>
    <property type="match status" value="1"/>
</dbReference>
<feature type="domain" description="Helicase C-terminal" evidence="14">
    <location>
        <begin position="728"/>
        <end position="907"/>
    </location>
</feature>
<dbReference type="Proteomes" id="UP001179600">
    <property type="component" value="Chromosome"/>
</dbReference>